<evidence type="ECO:0000313" key="8">
    <source>
        <dbReference type="EMBL" id="ABM37348.1"/>
    </source>
</evidence>
<dbReference type="InterPro" id="IPR022412">
    <property type="entry name" value="Quinolinate_PRibosylTrfase_N"/>
</dbReference>
<evidence type="ECO:0000256" key="4">
    <source>
        <dbReference type="ARBA" id="ARBA00022679"/>
    </source>
</evidence>
<dbReference type="InterPro" id="IPR037128">
    <property type="entry name" value="Quinolinate_PRibosylTase_N_sf"/>
</dbReference>
<dbReference type="Proteomes" id="UP000000644">
    <property type="component" value="Chromosome"/>
</dbReference>
<comment type="similarity">
    <text evidence="1 5">Belongs to the NadC/ModD family.</text>
</comment>
<dbReference type="GO" id="GO:0034213">
    <property type="term" value="P:quinolinate catabolic process"/>
    <property type="evidence" value="ECO:0007669"/>
    <property type="project" value="TreeGrafter"/>
</dbReference>
<keyword evidence="3 5" id="KW-0328">Glycosyltransferase</keyword>
<dbReference type="GO" id="GO:0005737">
    <property type="term" value="C:cytoplasm"/>
    <property type="evidence" value="ECO:0007669"/>
    <property type="project" value="TreeGrafter"/>
</dbReference>
<protein>
    <recommendedName>
        <fullName evidence="2">Putative pyrophosphorylase ModD</fullName>
    </recommendedName>
</protein>
<dbReference type="PANTHER" id="PTHR32179">
    <property type="entry name" value="NICOTINATE-NUCLEOTIDE PYROPHOSPHORYLASE [CARBOXYLATING]"/>
    <property type="match status" value="1"/>
</dbReference>
<organism evidence="8 9">
    <name type="scientific">Polaromonas naphthalenivorans (strain CJ2)</name>
    <dbReference type="NCBI Taxonomy" id="365044"/>
    <lineage>
        <taxon>Bacteria</taxon>
        <taxon>Pseudomonadati</taxon>
        <taxon>Pseudomonadota</taxon>
        <taxon>Betaproteobacteria</taxon>
        <taxon>Burkholderiales</taxon>
        <taxon>Comamonadaceae</taxon>
        <taxon>Polaromonas</taxon>
    </lineage>
</organism>
<evidence type="ECO:0000256" key="3">
    <source>
        <dbReference type="ARBA" id="ARBA00022676"/>
    </source>
</evidence>
<dbReference type="HOGENOM" id="CLU_039622_2_1_4"/>
<evidence type="ECO:0000256" key="5">
    <source>
        <dbReference type="PIRNR" id="PIRNR006250"/>
    </source>
</evidence>
<evidence type="ECO:0000259" key="6">
    <source>
        <dbReference type="Pfam" id="PF01729"/>
    </source>
</evidence>
<evidence type="ECO:0000256" key="2">
    <source>
        <dbReference type="ARBA" id="ARBA00019205"/>
    </source>
</evidence>
<dbReference type="InterPro" id="IPR002638">
    <property type="entry name" value="Quinolinate_PRibosylTrfase_C"/>
</dbReference>
<evidence type="ECO:0000259" key="7">
    <source>
        <dbReference type="Pfam" id="PF02749"/>
    </source>
</evidence>
<evidence type="ECO:0000256" key="1">
    <source>
        <dbReference type="ARBA" id="ARBA00009400"/>
    </source>
</evidence>
<dbReference type="EMBL" id="CP000529">
    <property type="protein sequence ID" value="ABM37348.1"/>
    <property type="molecule type" value="Genomic_DNA"/>
</dbReference>
<dbReference type="InterPro" id="IPR027277">
    <property type="entry name" value="NadC/ModD"/>
</dbReference>
<dbReference type="OrthoDB" id="8216773at2"/>
<feature type="domain" description="Quinolinate phosphoribosyl transferase C-terminal" evidence="6">
    <location>
        <begin position="106"/>
        <end position="273"/>
    </location>
</feature>
<dbReference type="NCBIfam" id="TIGR01334">
    <property type="entry name" value="modD"/>
    <property type="match status" value="1"/>
</dbReference>
<evidence type="ECO:0000313" key="9">
    <source>
        <dbReference type="Proteomes" id="UP000000644"/>
    </source>
</evidence>
<dbReference type="InterPro" id="IPR006242">
    <property type="entry name" value="ModD"/>
</dbReference>
<dbReference type="Pfam" id="PF02749">
    <property type="entry name" value="QRPTase_N"/>
    <property type="match status" value="1"/>
</dbReference>
<dbReference type="SUPFAM" id="SSF54675">
    <property type="entry name" value="Nicotinate/Quinolinate PRTase N-terminal domain-like"/>
    <property type="match status" value="1"/>
</dbReference>
<dbReference type="SUPFAM" id="SSF51690">
    <property type="entry name" value="Nicotinate/Quinolinate PRTase C-terminal domain-like"/>
    <property type="match status" value="1"/>
</dbReference>
<dbReference type="GO" id="GO:0004514">
    <property type="term" value="F:nicotinate-nucleotide diphosphorylase (carboxylating) activity"/>
    <property type="evidence" value="ECO:0007669"/>
    <property type="project" value="InterPro"/>
</dbReference>
<keyword evidence="4 5" id="KW-0808">Transferase</keyword>
<name>A1VNX0_POLNA</name>
<dbReference type="Pfam" id="PF01729">
    <property type="entry name" value="QRPTase_C"/>
    <property type="match status" value="1"/>
</dbReference>
<sequence>MRALNDTQLCSLLDDDTLGGDLTTHSLGLAEQPARLEFRARQPMTVCASEEALRLFELAGSQARLLMRSGSRAGAGELILEAQGDAASLHLAWKTAQNLVEWASGIASATAAIVAAAGGVAVACTRKNVPGTKALSIKAVRAGGGGIMHRLGLSETLLVFAEHRLFLTDTPAQTIAQLRRTQPEKKIIVEVGDPGEALRWALAGADVLQLEKFTPEAVATCREALQAFPAASRPLLAAAGGVRAGNASAYVAAGADLLVTSAPYTAPPQDVQVTFFVNA</sequence>
<dbReference type="GO" id="GO:0009435">
    <property type="term" value="P:NAD+ biosynthetic process"/>
    <property type="evidence" value="ECO:0007669"/>
    <property type="project" value="InterPro"/>
</dbReference>
<dbReference type="PANTHER" id="PTHR32179:SF4">
    <property type="entry name" value="PYROPHOSPHORYLASE MODD-RELATED"/>
    <property type="match status" value="1"/>
</dbReference>
<dbReference type="RefSeq" id="WP_011801428.1">
    <property type="nucleotide sequence ID" value="NC_008781.1"/>
</dbReference>
<proteinExistence type="inferred from homology"/>
<keyword evidence="9" id="KW-1185">Reference proteome</keyword>
<accession>A1VNX0</accession>
<dbReference type="InterPro" id="IPR036068">
    <property type="entry name" value="Nicotinate_pribotase-like_C"/>
</dbReference>
<dbReference type="STRING" id="365044.Pnap_2039"/>
<reference evidence="9" key="1">
    <citation type="journal article" date="2009" name="Environ. Microbiol.">
        <title>The genome of Polaromonas naphthalenivorans strain CJ2, isolated from coal tar-contaminated sediment, reveals physiological and metabolic versatility and evolution through extensive horizontal gene transfer.</title>
        <authorList>
            <person name="Yagi J.M."/>
            <person name="Sims D."/>
            <person name="Brettin T."/>
            <person name="Bruce D."/>
            <person name="Madsen E.L."/>
        </authorList>
    </citation>
    <scope>NUCLEOTIDE SEQUENCE [LARGE SCALE GENOMIC DNA]</scope>
    <source>
        <strain evidence="9">CJ2</strain>
    </source>
</reference>
<gene>
    <name evidence="8" type="ordered locus">Pnap_2039</name>
</gene>
<dbReference type="InterPro" id="IPR013785">
    <property type="entry name" value="Aldolase_TIM"/>
</dbReference>
<feature type="domain" description="Quinolinate phosphoribosyl transferase N-terminal" evidence="7">
    <location>
        <begin position="21"/>
        <end position="104"/>
    </location>
</feature>
<dbReference type="Gene3D" id="3.90.1170.20">
    <property type="entry name" value="Quinolinate phosphoribosyl transferase, N-terminal domain"/>
    <property type="match status" value="1"/>
</dbReference>
<dbReference type="Gene3D" id="3.20.20.70">
    <property type="entry name" value="Aldolase class I"/>
    <property type="match status" value="1"/>
</dbReference>
<dbReference type="KEGG" id="pna:Pnap_2039"/>
<dbReference type="AlphaFoldDB" id="A1VNX0"/>
<dbReference type="eggNOG" id="COG0157">
    <property type="taxonomic scope" value="Bacteria"/>
</dbReference>
<dbReference type="PIRSF" id="PIRSF006250">
    <property type="entry name" value="NadC_ModD"/>
    <property type="match status" value="1"/>
</dbReference>
<dbReference type="FunFam" id="3.20.20.70:FF:000030">
    <property type="entry name" value="Nicotinate-nucleotide pyrophosphorylase, carboxylating"/>
    <property type="match status" value="1"/>
</dbReference>